<dbReference type="Pfam" id="PF03068">
    <property type="entry name" value="PAD"/>
    <property type="match status" value="1"/>
</dbReference>
<organism evidence="4 5">
    <name type="scientific">Streptomyces kunmingensis</name>
    <dbReference type="NCBI Taxonomy" id="68225"/>
    <lineage>
        <taxon>Bacteria</taxon>
        <taxon>Bacillati</taxon>
        <taxon>Actinomycetota</taxon>
        <taxon>Actinomycetes</taxon>
        <taxon>Kitasatosporales</taxon>
        <taxon>Streptomycetaceae</taxon>
        <taxon>Streptomyces</taxon>
    </lineage>
</organism>
<dbReference type="SUPFAM" id="SSF55909">
    <property type="entry name" value="Pentein"/>
    <property type="match status" value="1"/>
</dbReference>
<evidence type="ECO:0000256" key="1">
    <source>
        <dbReference type="SAM" id="MobiDB-lite"/>
    </source>
</evidence>
<evidence type="ECO:0000256" key="2">
    <source>
        <dbReference type="SAM" id="SignalP"/>
    </source>
</evidence>
<dbReference type="InterPro" id="IPR004303">
    <property type="entry name" value="PAD"/>
</dbReference>
<feature type="domain" description="Protein-arginine deiminase C-terminal" evidence="3">
    <location>
        <begin position="238"/>
        <end position="656"/>
    </location>
</feature>
<dbReference type="Proteomes" id="UP001352223">
    <property type="component" value="Unassembled WGS sequence"/>
</dbReference>
<comment type="caution">
    <text evidence="4">The sequence shown here is derived from an EMBL/GenBank/DDBJ whole genome shotgun (WGS) entry which is preliminary data.</text>
</comment>
<name>A0ABU6CN49_9ACTN</name>
<evidence type="ECO:0000313" key="5">
    <source>
        <dbReference type="Proteomes" id="UP001352223"/>
    </source>
</evidence>
<dbReference type="EMBL" id="JAOZYB010000351">
    <property type="protein sequence ID" value="MEB3966148.1"/>
    <property type="molecule type" value="Genomic_DNA"/>
</dbReference>
<proteinExistence type="predicted"/>
<dbReference type="PANTHER" id="PTHR10837">
    <property type="entry name" value="PEPTIDYLARGININE DEIMINASE"/>
    <property type="match status" value="1"/>
</dbReference>
<dbReference type="SUPFAM" id="SSF110083">
    <property type="entry name" value="Peptidylarginine deiminase Pad4, middle domain"/>
    <property type="match status" value="1"/>
</dbReference>
<reference evidence="4 5" key="1">
    <citation type="submission" date="2022-10" db="EMBL/GenBank/DDBJ databases">
        <authorList>
            <person name="Xie J."/>
            <person name="Shen N."/>
        </authorList>
    </citation>
    <scope>NUCLEOTIDE SEQUENCE [LARGE SCALE GENOMIC DNA]</scope>
    <source>
        <strain evidence="4 5">DSM 41681</strain>
    </source>
</reference>
<feature type="signal peptide" evidence="2">
    <location>
        <begin position="1"/>
        <end position="27"/>
    </location>
</feature>
<feature type="chain" id="PRO_5045805085" evidence="2">
    <location>
        <begin position="28"/>
        <end position="659"/>
    </location>
</feature>
<dbReference type="Gene3D" id="3.75.10.10">
    <property type="entry name" value="L-arginine/glycine Amidinotransferase, Chain A"/>
    <property type="match status" value="1"/>
</dbReference>
<keyword evidence="5" id="KW-1185">Reference proteome</keyword>
<dbReference type="PANTHER" id="PTHR10837:SF8">
    <property type="entry name" value="PROTEIN-ARGININE DEIMINASE"/>
    <property type="match status" value="1"/>
</dbReference>
<accession>A0ABU6CN49</accession>
<evidence type="ECO:0000313" key="4">
    <source>
        <dbReference type="EMBL" id="MEB3966148.1"/>
    </source>
</evidence>
<feature type="region of interest" description="Disordered" evidence="1">
    <location>
        <begin position="71"/>
        <end position="96"/>
    </location>
</feature>
<sequence>MRHLSRSILLTGAVTTGVLGLSLPAAAAAAPVAGFQTDQPADAGPELLFLPNIDDDAGVCRDRARALVEKAADREAANDDALQEKREQLEQEPDQGKAEAEWAEAVRSHRWKQNAADRALAACNDAADDVVNGRADEADLAQLRTRAWPGAPASADGRLSVPARDADRIRLFIHRPKSSAPYGWEAVGPRTRLTAEEVRHGVEIGVEGRDVVRDAAVWSGRTSVTLTVTANGASASAALKLRQAPVLTQLNTAPVQEVLRARTDESDTYTQAFVEELDAALPAGGVQGPSRALDTQGDAWAQDIFEPAYTAVPGPDGRPHGMRVLITSVNDDRRVAARTAFTELAGPDVAAVHITHVPDVNEKSGYDSMGNLETVPPSPGNPHGRVVIGGDGSAPSATGPAPEMLSFLRAQGVQDPISLDTSWLTVGHVDEFVQFLPVPGSRLGWRAVVADPRAGLALLRDVAKKGHGGDLLHGGLPELEWPYDTRLDQRSVDAFLADTQFIGTNERAAERIDTNLALLKAKAGLTDAEIVRVPALFTARSMDYGMLRTEIADMEDGPEKEARQRELAGMRDAVAEIPGTVNGLVLNGGRYVAPKPYGPVLNGKDVFAEAITKAFRGTGYQVTYVDDLISSHVSEGEIHCATNTLRDVFGPSNRWWRRH</sequence>
<dbReference type="InterPro" id="IPR036556">
    <property type="entry name" value="PAD_central_sf"/>
</dbReference>
<keyword evidence="2" id="KW-0732">Signal</keyword>
<dbReference type="InterPro" id="IPR013530">
    <property type="entry name" value="PAD_C"/>
</dbReference>
<gene>
    <name evidence="4" type="ORF">OKJ48_38880</name>
</gene>
<protein>
    <submittedName>
        <fullName evidence="4">Protein-arginine deiminase domain-containing protein</fullName>
    </submittedName>
</protein>
<evidence type="ECO:0000259" key="3">
    <source>
        <dbReference type="Pfam" id="PF03068"/>
    </source>
</evidence>
<dbReference type="RefSeq" id="WP_324775130.1">
    <property type="nucleotide sequence ID" value="NZ_BAAATS010000028.1"/>
</dbReference>